<protein>
    <submittedName>
        <fullName evidence="2">HET-domain-containing protein</fullName>
    </submittedName>
</protein>
<feature type="domain" description="Heterokaryon incompatibility" evidence="1">
    <location>
        <begin position="180"/>
        <end position="333"/>
    </location>
</feature>
<sequence length="694" mass="79651">MPDHHSPSPSLENFLTCSLCSYPKWTSSRPSLDKTLRRYQVLAASAEAGCHGCMIIQQAWIFALKDASSRAESCLIFSRDGDRIWFHVYHDSHAQAIDVFTLPGEPSFMRIQSASLLLPSTRLEHSLEQIKAWEFHCQKEHRDCNIDVPYTPYRIIDIGLDNTSHVKLVQLRQTNSTPRYACLSHCWGKTRSKRITRSENLAMNMTNIPIDELPRTFQDAIQITRALDIRYIWINSLCIVQDSESDWKMHVSAMAQIYANAHITLAAGNSSDDDGGIFTDVSEEDSGTHRFQLNINEKERFELYFRKMIDHPDARWPARERLPLMTRGWCFQERLLSRRYLLFSSKEVLWECHEAVGCTCSMTGQSFNRRHKSYPSFPGCRSIKAQMVAMDKSSEWHNAGIWRDMVTEYSARQLSFTSDKLAALAGLASFFMSRVNFGFYLHGLWSRSIRSDMAWKYLGDEAPCGRPRECPSWSWVAAADGRITWPSLDLHESYAAQPQLVSSGKWPEVFAGPIELSGLLLPVSIQTYAERQEYETVFPLTRYCNVTEWKRRHSEPQLQLVEKSGCLVPTLPGSAHTPDPDSPNIQTVEDPPEANLYGHFNADYKFWKSEEELQDELQHCLFLLVGTEAILNRSRAWGEEHCWADGMLLRPVGKACPSGGQLCHYERVGWLRYCTRQTRARWTPAGFKFRCLLI</sequence>
<dbReference type="Pfam" id="PF06985">
    <property type="entry name" value="HET"/>
    <property type="match status" value="1"/>
</dbReference>
<evidence type="ECO:0000313" key="3">
    <source>
        <dbReference type="Proteomes" id="UP000800035"/>
    </source>
</evidence>
<gene>
    <name evidence="2" type="ORF">CC80DRAFT_195463</name>
</gene>
<dbReference type="InterPro" id="IPR010730">
    <property type="entry name" value="HET"/>
</dbReference>
<evidence type="ECO:0000259" key="1">
    <source>
        <dbReference type="Pfam" id="PF06985"/>
    </source>
</evidence>
<organism evidence="2 3">
    <name type="scientific">Byssothecium circinans</name>
    <dbReference type="NCBI Taxonomy" id="147558"/>
    <lineage>
        <taxon>Eukaryota</taxon>
        <taxon>Fungi</taxon>
        <taxon>Dikarya</taxon>
        <taxon>Ascomycota</taxon>
        <taxon>Pezizomycotina</taxon>
        <taxon>Dothideomycetes</taxon>
        <taxon>Pleosporomycetidae</taxon>
        <taxon>Pleosporales</taxon>
        <taxon>Massarineae</taxon>
        <taxon>Massarinaceae</taxon>
        <taxon>Byssothecium</taxon>
    </lineage>
</organism>
<dbReference type="PANTHER" id="PTHR33112:SF9">
    <property type="entry name" value="HETEROKARYON INCOMPATIBILITY DOMAIN-CONTAINING PROTEIN"/>
    <property type="match status" value="1"/>
</dbReference>
<dbReference type="PANTHER" id="PTHR33112">
    <property type="entry name" value="DOMAIN PROTEIN, PUTATIVE-RELATED"/>
    <property type="match status" value="1"/>
</dbReference>
<dbReference type="EMBL" id="ML976980">
    <property type="protein sequence ID" value="KAF1961638.1"/>
    <property type="molecule type" value="Genomic_DNA"/>
</dbReference>
<name>A0A6A5UA81_9PLEO</name>
<dbReference type="Proteomes" id="UP000800035">
    <property type="component" value="Unassembled WGS sequence"/>
</dbReference>
<proteinExistence type="predicted"/>
<dbReference type="AlphaFoldDB" id="A0A6A5UA81"/>
<reference evidence="2" key="1">
    <citation type="journal article" date="2020" name="Stud. Mycol.">
        <title>101 Dothideomycetes genomes: a test case for predicting lifestyles and emergence of pathogens.</title>
        <authorList>
            <person name="Haridas S."/>
            <person name="Albert R."/>
            <person name="Binder M."/>
            <person name="Bloem J."/>
            <person name="Labutti K."/>
            <person name="Salamov A."/>
            <person name="Andreopoulos B."/>
            <person name="Baker S."/>
            <person name="Barry K."/>
            <person name="Bills G."/>
            <person name="Bluhm B."/>
            <person name="Cannon C."/>
            <person name="Castanera R."/>
            <person name="Culley D."/>
            <person name="Daum C."/>
            <person name="Ezra D."/>
            <person name="Gonzalez J."/>
            <person name="Henrissat B."/>
            <person name="Kuo A."/>
            <person name="Liang C."/>
            <person name="Lipzen A."/>
            <person name="Lutzoni F."/>
            <person name="Magnuson J."/>
            <person name="Mondo S."/>
            <person name="Nolan M."/>
            <person name="Ohm R."/>
            <person name="Pangilinan J."/>
            <person name="Park H.-J."/>
            <person name="Ramirez L."/>
            <person name="Alfaro M."/>
            <person name="Sun H."/>
            <person name="Tritt A."/>
            <person name="Yoshinaga Y."/>
            <person name="Zwiers L.-H."/>
            <person name="Turgeon B."/>
            <person name="Goodwin S."/>
            <person name="Spatafora J."/>
            <person name="Crous P."/>
            <person name="Grigoriev I."/>
        </authorList>
    </citation>
    <scope>NUCLEOTIDE SEQUENCE</scope>
    <source>
        <strain evidence="2">CBS 675.92</strain>
    </source>
</reference>
<keyword evidence="3" id="KW-1185">Reference proteome</keyword>
<accession>A0A6A5UA81</accession>
<evidence type="ECO:0000313" key="2">
    <source>
        <dbReference type="EMBL" id="KAF1961638.1"/>
    </source>
</evidence>
<dbReference type="OrthoDB" id="5362512at2759"/>